<keyword evidence="2" id="KW-1185">Reference proteome</keyword>
<dbReference type="Proteomes" id="UP001519294">
    <property type="component" value="Unassembled WGS sequence"/>
</dbReference>
<evidence type="ECO:0000313" key="2">
    <source>
        <dbReference type="Proteomes" id="UP001519294"/>
    </source>
</evidence>
<gene>
    <name evidence="1" type="ORF">J2Z81_001467</name>
</gene>
<name>A0ABS4S7N9_9BACI</name>
<organism evidence="1 2">
    <name type="scientific">Virgibacillus alimentarius</name>
    <dbReference type="NCBI Taxonomy" id="698769"/>
    <lineage>
        <taxon>Bacteria</taxon>
        <taxon>Bacillati</taxon>
        <taxon>Bacillota</taxon>
        <taxon>Bacilli</taxon>
        <taxon>Bacillales</taxon>
        <taxon>Bacillaceae</taxon>
        <taxon>Virgibacillus</taxon>
    </lineage>
</organism>
<evidence type="ECO:0008006" key="3">
    <source>
        <dbReference type="Google" id="ProtNLM"/>
    </source>
</evidence>
<dbReference type="RefSeq" id="WP_051681397.1">
    <property type="nucleotide sequence ID" value="NZ_JAGIKX010000009.1"/>
</dbReference>
<protein>
    <recommendedName>
        <fullName evidence="3">Transposase</fullName>
    </recommendedName>
</protein>
<proteinExistence type="predicted"/>
<evidence type="ECO:0000313" key="1">
    <source>
        <dbReference type="EMBL" id="MBP2257519.1"/>
    </source>
</evidence>
<reference evidence="1 2" key="1">
    <citation type="submission" date="2021-03" db="EMBL/GenBank/DDBJ databases">
        <title>Genomic Encyclopedia of Type Strains, Phase IV (KMG-IV): sequencing the most valuable type-strain genomes for metagenomic binning, comparative biology and taxonomic classification.</title>
        <authorList>
            <person name="Goeker M."/>
        </authorList>
    </citation>
    <scope>NUCLEOTIDE SEQUENCE [LARGE SCALE GENOMIC DNA]</scope>
    <source>
        <strain evidence="1 2">DSM 25790</strain>
    </source>
</reference>
<comment type="caution">
    <text evidence="1">The sequence shown here is derived from an EMBL/GenBank/DDBJ whole genome shotgun (WGS) entry which is preliminary data.</text>
</comment>
<dbReference type="EMBL" id="JAGIKX010000009">
    <property type="protein sequence ID" value="MBP2257519.1"/>
    <property type="molecule type" value="Genomic_DNA"/>
</dbReference>
<accession>A0ABS4S7N9</accession>
<sequence length="73" mass="8506">MDTIISKLYTLIHQSDNLIGFEESVRSMMYEVFASLLEGVFTNMNDVIVKQNRLRAGRWKGMTKGKFSFLLVW</sequence>